<dbReference type="Pfam" id="PF20155">
    <property type="entry name" value="TMP_3"/>
    <property type="match status" value="1"/>
</dbReference>
<dbReference type="NCBIfam" id="TIGR02675">
    <property type="entry name" value="tape_meas_nterm"/>
    <property type="match status" value="1"/>
</dbReference>
<reference evidence="5" key="1">
    <citation type="submission" date="2016-11" db="EMBL/GenBank/DDBJ databases">
        <title>Complete Genome Sequence of alachlor-degrading Sphingomonas sp. strain JJ-A5.</title>
        <authorList>
            <person name="Lee H."/>
            <person name="Ka J.-O."/>
        </authorList>
    </citation>
    <scope>NUCLEOTIDE SEQUENCE [LARGE SCALE GENOMIC DNA]</scope>
    <source>
        <strain evidence="5">JJ-A5</strain>
    </source>
</reference>
<dbReference type="STRING" id="1921510.BSL82_02290"/>
<evidence type="ECO:0000259" key="3">
    <source>
        <dbReference type="Pfam" id="PF20155"/>
    </source>
</evidence>
<dbReference type="AlphaFoldDB" id="A0A1L3ZRM4"/>
<feature type="compositionally biased region" description="Basic and acidic residues" evidence="2">
    <location>
        <begin position="418"/>
        <end position="446"/>
    </location>
</feature>
<feature type="compositionally biased region" description="Low complexity" evidence="2">
    <location>
        <begin position="393"/>
        <end position="403"/>
    </location>
</feature>
<dbReference type="EMBL" id="CP018221">
    <property type="protein sequence ID" value="API58277.1"/>
    <property type="molecule type" value="Genomic_DNA"/>
</dbReference>
<protein>
    <recommendedName>
        <fullName evidence="3">Tape measure protein N-terminal domain-containing protein</fullName>
    </recommendedName>
</protein>
<dbReference type="RefSeq" id="WP_072595850.1">
    <property type="nucleotide sequence ID" value="NZ_CP018221.1"/>
</dbReference>
<organism evidence="4 5">
    <name type="scientific">Tardibacter chloracetimidivorans</name>
    <dbReference type="NCBI Taxonomy" id="1921510"/>
    <lineage>
        <taxon>Bacteria</taxon>
        <taxon>Pseudomonadati</taxon>
        <taxon>Pseudomonadota</taxon>
        <taxon>Alphaproteobacteria</taxon>
        <taxon>Sphingomonadales</taxon>
        <taxon>Sphingomonadaceae</taxon>
        <taxon>Tardibacter</taxon>
    </lineage>
</organism>
<feature type="region of interest" description="Disordered" evidence="2">
    <location>
        <begin position="393"/>
        <end position="446"/>
    </location>
</feature>
<proteinExistence type="predicted"/>
<evidence type="ECO:0000256" key="2">
    <source>
        <dbReference type="SAM" id="MobiDB-lite"/>
    </source>
</evidence>
<keyword evidence="5" id="KW-1185">Reference proteome</keyword>
<accession>A0A1L3ZRM4</accession>
<dbReference type="KEGG" id="sphj:BSL82_02290"/>
<evidence type="ECO:0000313" key="4">
    <source>
        <dbReference type="EMBL" id="API58277.1"/>
    </source>
</evidence>
<gene>
    <name evidence="4" type="ORF">BSL82_02290</name>
</gene>
<name>A0A1L3ZRM4_9SPHN</name>
<evidence type="ECO:0000256" key="1">
    <source>
        <dbReference type="SAM" id="Coils"/>
    </source>
</evidence>
<feature type="coiled-coil region" evidence="1">
    <location>
        <begin position="490"/>
        <end position="535"/>
    </location>
</feature>
<dbReference type="OrthoDB" id="79849at2"/>
<feature type="domain" description="Tape measure protein N-terminal" evidence="3">
    <location>
        <begin position="61"/>
        <end position="253"/>
    </location>
</feature>
<evidence type="ECO:0000313" key="5">
    <source>
        <dbReference type="Proteomes" id="UP000182063"/>
    </source>
</evidence>
<keyword evidence="1" id="KW-0175">Coiled coil</keyword>
<dbReference type="InterPro" id="IPR013491">
    <property type="entry name" value="Tape_meas_N"/>
</dbReference>
<dbReference type="Proteomes" id="UP000182063">
    <property type="component" value="Chromosome"/>
</dbReference>
<sequence length="1067" mass="111696">MSDADITARLKLNAQQFSSELNRELGTVETRVERTASQINSAFSRIKTFAGGLGLAIGARELGQLADEYATITSRLRLATAESGSFSKAQADVRRIAGETRTSLSATAELYASMARNGQELGISQDQIARATETVNKAIRVSGGSAASAAAGVTQLGQALASGVLRGDEFNSMMENSPRLAKLLADSLGVPIGRLRKMAEDGELTADKLVAAFTERKFTAGLDQEFKQLPVAFSEAATKIYNAALTVFGEFDQGGQFSSSIANFVSDGSDGFEQLAVDAREAGVEVRASFEGLADAFEPLLAGAQWVFSQIGTSAASLSDAISRELGTIDALLNFADAPYRAAKREYNRVVEGLGLGGVLPRVDDSEYDLKGRFDRGVEASKAEARKRDAAAALNDKAASDNSLPKRRPGAAADEDEKAAKAAERAAEAAEKERRARDESFRRQEEANAAELHALDLKLQGQEAQAELEHRLFQVRQSNKDLSAEQLAVLERQTIEIVKQEQALEAKKKADADAKREAEEQARAAEAALEEQRRHAEDVFRDLGDIYYDIFSGQGGNIWDNFKRRGLSALADLAAQWTLSFLSGNAVGMPQGAGPTGLMSVLFGGGAGGLGGLGEFDGGINIGRSLDRVFGVSDNNALAAITNTLPDGTVFGTPGIASTGAISSVLGSLGAGLGAAAIGTSLPGMFGLKTSSTGGAIGGIGGFIAGGPIGAGIGAALGSVLGGLLKGNRTARAQVTGLDGLNVAGADKGNYGAASGLGGSVQEGLARIIDALGGEAGAFNVTIGTRGDDFRVNTRGTSLKMKNGAVSFEGDQQAAIEFAIRDAIADGAIKGISAAAERILRSSDDLEAAITKASLIESIPKRLKAIDDPLGAAMDGLVDEFRKIKKALDEGGATAKQYADAEKLFNKEREALVERMGSNAQTLKDFQESLKIGSNSPLSLRDQEAAARAAFDPFAKAIRAGKSIDQDAFSEAAQQYLDVSRGLHGSTDAFFKDYERVQSLLGLAISTAENNPKTFENPFAEATANAAQATATNTAQMVGALQQNTAMLADFLRRFGGLSALNLSFVK</sequence>